<dbReference type="Proteomes" id="UP000296049">
    <property type="component" value="Unassembled WGS sequence"/>
</dbReference>
<gene>
    <name evidence="2" type="ORF">Anapl_03477</name>
</gene>
<evidence type="ECO:0000313" key="3">
    <source>
        <dbReference type="Proteomes" id="UP000296049"/>
    </source>
</evidence>
<accession>R0LIJ6</accession>
<keyword evidence="3" id="KW-1185">Reference proteome</keyword>
<sequence>MRREGGKEEKNGGRHHSGIVTPDPQGRSARLGAAAAAMSPTARSGPAVRGSALSEQLDFSNTSRCLGLSLDVPVFASVAIAEPHFLSSTFTFLGLQSLGSGEWAVPCQAGLFAGGAAPFFAHTGGAWHHPKFIQAIKMLLSFTETVSAFPFPPRACGVNIPIIRSWWAAQRFGALLCFLPESPDGGVHTRMGCRLSPRVTHIMVPRGGGESEAARTPLYLTCEWGRGCGRVVGSGAVQRQQQPWGFRLPWVHPIVRAAVVGTGSSSHATGVVLKIGLAARMGSAQPPGRILITISCVPANMESDGALGNTLRLMSDKQKYKLDNCSPQAGDRRHVMLTESAKGCLGNATNPEVYKRKGIYPITTYVTTLRDATLLTVDTALLQYNVARQPSVHISECFLPIAWIILPLWFQQLPAVSYFHCNLCPDSALLRALSVTSLVTADTILPCMDVRSDSTVKFNGKKLTQPCQHIFMSKAPESLIQTLGSLLVLKHSSKSQRLKRYQSHPDLWESKGNARKRVLVASTLMEAMDTT</sequence>
<evidence type="ECO:0000256" key="1">
    <source>
        <dbReference type="SAM" id="MobiDB-lite"/>
    </source>
</evidence>
<proteinExistence type="predicted"/>
<name>R0LIJ6_ANAPL</name>
<dbReference type="AlphaFoldDB" id="R0LIJ6"/>
<feature type="compositionally biased region" description="Basic and acidic residues" evidence="1">
    <location>
        <begin position="1"/>
        <end position="12"/>
    </location>
</feature>
<feature type="region of interest" description="Disordered" evidence="1">
    <location>
        <begin position="1"/>
        <end position="47"/>
    </location>
</feature>
<reference evidence="3" key="1">
    <citation type="journal article" date="2013" name="Nat. Genet.">
        <title>The duck genome and transcriptome provide insight into an avian influenza virus reservoir species.</title>
        <authorList>
            <person name="Huang Y."/>
            <person name="Li Y."/>
            <person name="Burt D.W."/>
            <person name="Chen H."/>
            <person name="Zhang Y."/>
            <person name="Qian W."/>
            <person name="Kim H."/>
            <person name="Gan S."/>
            <person name="Zhao Y."/>
            <person name="Li J."/>
            <person name="Yi K."/>
            <person name="Feng H."/>
            <person name="Zhu P."/>
            <person name="Li B."/>
            <person name="Liu Q."/>
            <person name="Fairley S."/>
            <person name="Magor K.E."/>
            <person name="Du Z."/>
            <person name="Hu X."/>
            <person name="Goodman L."/>
            <person name="Tafer H."/>
            <person name="Vignal A."/>
            <person name="Lee T."/>
            <person name="Kim K.W."/>
            <person name="Sheng Z."/>
            <person name="An Y."/>
            <person name="Searle S."/>
            <person name="Herrero J."/>
            <person name="Groenen M.A."/>
            <person name="Crooijmans R.P."/>
            <person name="Faraut T."/>
            <person name="Cai Q."/>
            <person name="Webster R.G."/>
            <person name="Aldridge J.R."/>
            <person name="Warren W.C."/>
            <person name="Bartschat S."/>
            <person name="Kehr S."/>
            <person name="Marz M."/>
            <person name="Stadler P.F."/>
            <person name="Smith J."/>
            <person name="Kraus R.H."/>
            <person name="Zhao Y."/>
            <person name="Ren L."/>
            <person name="Fei J."/>
            <person name="Morisson M."/>
            <person name="Kaiser P."/>
            <person name="Griffin D.K."/>
            <person name="Rao M."/>
            <person name="Pitel F."/>
            <person name="Wang J."/>
            <person name="Li N."/>
        </authorList>
    </citation>
    <scope>NUCLEOTIDE SEQUENCE [LARGE SCALE GENOMIC DNA]</scope>
</reference>
<organism evidence="2 3">
    <name type="scientific">Anas platyrhynchos</name>
    <name type="common">Mallard</name>
    <name type="synonym">Anas boschas</name>
    <dbReference type="NCBI Taxonomy" id="8839"/>
    <lineage>
        <taxon>Eukaryota</taxon>
        <taxon>Metazoa</taxon>
        <taxon>Chordata</taxon>
        <taxon>Craniata</taxon>
        <taxon>Vertebrata</taxon>
        <taxon>Euteleostomi</taxon>
        <taxon>Archelosauria</taxon>
        <taxon>Archosauria</taxon>
        <taxon>Dinosauria</taxon>
        <taxon>Saurischia</taxon>
        <taxon>Theropoda</taxon>
        <taxon>Coelurosauria</taxon>
        <taxon>Aves</taxon>
        <taxon>Neognathae</taxon>
        <taxon>Galloanserae</taxon>
        <taxon>Anseriformes</taxon>
        <taxon>Anatidae</taxon>
        <taxon>Anatinae</taxon>
        <taxon>Anas</taxon>
    </lineage>
</organism>
<protein>
    <submittedName>
        <fullName evidence="2">Uncharacterized protein</fullName>
    </submittedName>
</protein>
<dbReference type="EMBL" id="KB743226">
    <property type="protein sequence ID" value="EOB00188.1"/>
    <property type="molecule type" value="Genomic_DNA"/>
</dbReference>
<evidence type="ECO:0000313" key="2">
    <source>
        <dbReference type="EMBL" id="EOB00188.1"/>
    </source>
</evidence>